<evidence type="ECO:0000256" key="15">
    <source>
        <dbReference type="ARBA" id="ARBA00023004"/>
    </source>
</evidence>
<dbReference type="GO" id="GO:0046872">
    <property type="term" value="F:metal ion binding"/>
    <property type="evidence" value="ECO:0007669"/>
    <property type="project" value="UniProtKB-KW"/>
</dbReference>
<dbReference type="InterPro" id="IPR036922">
    <property type="entry name" value="Rieske_2Fe-2S_sf"/>
</dbReference>
<evidence type="ECO:0000256" key="20">
    <source>
        <dbReference type="RuleBase" id="RU004494"/>
    </source>
</evidence>
<dbReference type="PROSITE" id="PS51318">
    <property type="entry name" value="TAT"/>
    <property type="match status" value="1"/>
</dbReference>
<evidence type="ECO:0000256" key="16">
    <source>
        <dbReference type="ARBA" id="ARBA00023014"/>
    </source>
</evidence>
<dbReference type="PROSITE" id="PS51296">
    <property type="entry name" value="RIESKE"/>
    <property type="match status" value="1"/>
</dbReference>
<evidence type="ECO:0000256" key="8">
    <source>
        <dbReference type="ARBA" id="ARBA00022475"/>
    </source>
</evidence>
<keyword evidence="15" id="KW-0408">Iron</keyword>
<name>A0A1I4VCW6_9HYPH</name>
<keyword evidence="12" id="KW-1278">Translocase</keyword>
<dbReference type="RefSeq" id="WP_101287096.1">
    <property type="nucleotide sequence ID" value="NZ_FOUQ01000011.1"/>
</dbReference>
<comment type="similarity">
    <text evidence="3">Belongs to the Rieske iron-sulfur protein family.</text>
</comment>
<dbReference type="SUPFAM" id="SSF50022">
    <property type="entry name" value="ISP domain"/>
    <property type="match status" value="1"/>
</dbReference>
<feature type="transmembrane region" description="Helical" evidence="20">
    <location>
        <begin position="15"/>
        <end position="36"/>
    </location>
</feature>
<accession>A0A1I4VCW6</accession>
<comment type="miscellaneous">
    <text evidence="20">The Rieske protein is a high potential 2Fe-2S protein.</text>
</comment>
<evidence type="ECO:0000256" key="14">
    <source>
        <dbReference type="ARBA" id="ARBA00022989"/>
    </source>
</evidence>
<dbReference type="InterPro" id="IPR017941">
    <property type="entry name" value="Rieske_2Fe-2S"/>
</dbReference>
<dbReference type="FunFam" id="2.102.10.10:FF:000001">
    <property type="entry name" value="Cytochrome b-c1 complex subunit Rieske, mitochondrial"/>
    <property type="match status" value="1"/>
</dbReference>
<keyword evidence="17 20" id="KW-0472">Membrane</keyword>
<evidence type="ECO:0000256" key="21">
    <source>
        <dbReference type="RuleBase" id="RU004497"/>
    </source>
</evidence>
<dbReference type="CDD" id="cd03470">
    <property type="entry name" value="Rieske_cytochrome_bc1"/>
    <property type="match status" value="1"/>
</dbReference>
<dbReference type="Gene3D" id="2.102.10.10">
    <property type="entry name" value="Rieske [2Fe-2S] iron-sulphur domain"/>
    <property type="match status" value="1"/>
</dbReference>
<evidence type="ECO:0000256" key="12">
    <source>
        <dbReference type="ARBA" id="ARBA00022967"/>
    </source>
</evidence>
<keyword evidence="13 20" id="KW-0249">Electron transport</keyword>
<evidence type="ECO:0000259" key="22">
    <source>
        <dbReference type="PROSITE" id="PS51296"/>
    </source>
</evidence>
<organism evidence="23 24">
    <name type="scientific">Pleomorphomonas diazotrophica</name>
    <dbReference type="NCBI Taxonomy" id="1166257"/>
    <lineage>
        <taxon>Bacteria</taxon>
        <taxon>Pseudomonadati</taxon>
        <taxon>Pseudomonadota</taxon>
        <taxon>Alphaproteobacteria</taxon>
        <taxon>Hyphomicrobiales</taxon>
        <taxon>Pleomorphomonadaceae</taxon>
        <taxon>Pleomorphomonas</taxon>
    </lineage>
</organism>
<dbReference type="InterPro" id="IPR006311">
    <property type="entry name" value="TAT_signal"/>
</dbReference>
<keyword evidence="7 20" id="KW-0813">Transport</keyword>
<comment type="function">
    <text evidence="1">Component of the ubiquinol-cytochrome c reductase complex (complex III or cytochrome b-c1 complex), which is a respiratory chain that generates an electrochemical potential coupled to ATP synthesis.</text>
</comment>
<keyword evidence="9 20" id="KW-0812">Transmembrane</keyword>
<comment type="subunit">
    <text evidence="4 21">The main subunits of complex b-c1 are: cytochrome b, cytochrome c1 and the Rieske protein.</text>
</comment>
<keyword evidence="14 20" id="KW-1133">Transmembrane helix</keyword>
<dbReference type="InterPro" id="IPR014349">
    <property type="entry name" value="Rieske_Fe-S_prot"/>
</dbReference>
<feature type="domain" description="Rieske" evidence="22">
    <location>
        <begin position="86"/>
        <end position="185"/>
    </location>
</feature>
<evidence type="ECO:0000256" key="19">
    <source>
        <dbReference type="ARBA" id="ARBA00029351"/>
    </source>
</evidence>
<comment type="caution">
    <text evidence="23">The sequence shown here is derived from an EMBL/GenBank/DDBJ whole genome shotgun (WGS) entry which is preliminary data.</text>
</comment>
<keyword evidence="18" id="KW-1015">Disulfide bond</keyword>
<dbReference type="InterPro" id="IPR019470">
    <property type="entry name" value="Ubiq_cytC_Rdtase_Fe-S_su_TAT"/>
</dbReference>
<evidence type="ECO:0000256" key="3">
    <source>
        <dbReference type="ARBA" id="ARBA00010651"/>
    </source>
</evidence>
<evidence type="ECO:0000313" key="23">
    <source>
        <dbReference type="EMBL" id="PKR90000.1"/>
    </source>
</evidence>
<dbReference type="AlphaFoldDB" id="A0A1I4VCW6"/>
<evidence type="ECO:0000256" key="17">
    <source>
        <dbReference type="ARBA" id="ARBA00023136"/>
    </source>
</evidence>
<reference evidence="23 24" key="1">
    <citation type="submission" date="2017-12" db="EMBL/GenBank/DDBJ databases">
        <title>Anaerobic carbon monoxide metabolism by Pleomorphomonas carboxyditropha sp. nov., a new mesophilic hydrogenogenic carboxidotroph.</title>
        <authorList>
            <person name="Esquivel-Elizondo S."/>
            <person name="Krajmalnik-Brown R."/>
        </authorList>
    </citation>
    <scope>NUCLEOTIDE SEQUENCE [LARGE SCALE GENOMIC DNA]</scope>
    <source>
        <strain evidence="23 24">R5-392</strain>
    </source>
</reference>
<dbReference type="InterPro" id="IPR005805">
    <property type="entry name" value="Rieske_Fe-S_prot_C"/>
</dbReference>
<evidence type="ECO:0000256" key="13">
    <source>
        <dbReference type="ARBA" id="ARBA00022982"/>
    </source>
</evidence>
<dbReference type="Pfam" id="PF10399">
    <property type="entry name" value="UCR_Fe-S_N"/>
    <property type="match status" value="1"/>
</dbReference>
<dbReference type="Gene3D" id="1.20.5.510">
    <property type="entry name" value="Single helix bin"/>
    <property type="match status" value="1"/>
</dbReference>
<dbReference type="EC" id="7.1.1.8" evidence="5 20"/>
<evidence type="ECO:0000256" key="9">
    <source>
        <dbReference type="ARBA" id="ARBA00022692"/>
    </source>
</evidence>
<evidence type="ECO:0000256" key="6">
    <source>
        <dbReference type="ARBA" id="ARBA00019816"/>
    </source>
</evidence>
<gene>
    <name evidence="23" type="primary">petA</name>
    <name evidence="23" type="ORF">CXZ10_00990</name>
</gene>
<dbReference type="GO" id="GO:0005886">
    <property type="term" value="C:plasma membrane"/>
    <property type="evidence" value="ECO:0007669"/>
    <property type="project" value="UniProtKB-SubCell"/>
</dbReference>
<keyword evidence="16" id="KW-0411">Iron-sulfur</keyword>
<evidence type="ECO:0000256" key="2">
    <source>
        <dbReference type="ARBA" id="ARBA00004162"/>
    </source>
</evidence>
<dbReference type="EMBL" id="PJNW01000002">
    <property type="protein sequence ID" value="PKR90000.1"/>
    <property type="molecule type" value="Genomic_DNA"/>
</dbReference>
<dbReference type="NCBIfam" id="TIGR01416">
    <property type="entry name" value="Rieske_proteo"/>
    <property type="match status" value="1"/>
</dbReference>
<dbReference type="InterPro" id="IPR006317">
    <property type="entry name" value="Ubiquinol_cyt_c_Rdtase_Fe-S-su"/>
</dbReference>
<keyword evidence="24" id="KW-1185">Reference proteome</keyword>
<dbReference type="GO" id="GO:0051537">
    <property type="term" value="F:2 iron, 2 sulfur cluster binding"/>
    <property type="evidence" value="ECO:0007669"/>
    <property type="project" value="UniProtKB-KW"/>
</dbReference>
<protein>
    <recommendedName>
        <fullName evidence="6 20">Ubiquinol-cytochrome c reductase iron-sulfur subunit</fullName>
        <ecNumber evidence="5 20">7.1.1.8</ecNumber>
    </recommendedName>
</protein>
<evidence type="ECO:0000256" key="11">
    <source>
        <dbReference type="ARBA" id="ARBA00022723"/>
    </source>
</evidence>
<dbReference type="GO" id="GO:0008121">
    <property type="term" value="F:quinol-cytochrome-c reductase activity"/>
    <property type="evidence" value="ECO:0007669"/>
    <property type="project" value="UniProtKB-EC"/>
</dbReference>
<dbReference type="OrthoDB" id="9767869at2"/>
<comment type="subcellular location">
    <subcellularLocation>
        <location evidence="2">Cell membrane</location>
        <topology evidence="2">Single-pass membrane protein</topology>
    </subcellularLocation>
</comment>
<keyword evidence="11" id="KW-0479">Metal-binding</keyword>
<evidence type="ECO:0000256" key="5">
    <source>
        <dbReference type="ARBA" id="ARBA00012951"/>
    </source>
</evidence>
<evidence type="ECO:0000256" key="4">
    <source>
        <dbReference type="ARBA" id="ARBA00011649"/>
    </source>
</evidence>
<evidence type="ECO:0000256" key="10">
    <source>
        <dbReference type="ARBA" id="ARBA00022714"/>
    </source>
</evidence>
<dbReference type="Proteomes" id="UP000233491">
    <property type="component" value="Unassembled WGS sequence"/>
</dbReference>
<evidence type="ECO:0000256" key="1">
    <source>
        <dbReference type="ARBA" id="ARBA00002444"/>
    </source>
</evidence>
<comment type="catalytic activity">
    <reaction evidence="19 20">
        <text>a quinol + 2 Fe(III)-[cytochrome c](out) = a quinone + 2 Fe(II)-[cytochrome c](out) + 2 H(+)(out)</text>
        <dbReference type="Rhea" id="RHEA:11484"/>
        <dbReference type="Rhea" id="RHEA-COMP:10350"/>
        <dbReference type="Rhea" id="RHEA-COMP:14399"/>
        <dbReference type="ChEBI" id="CHEBI:15378"/>
        <dbReference type="ChEBI" id="CHEBI:24646"/>
        <dbReference type="ChEBI" id="CHEBI:29033"/>
        <dbReference type="ChEBI" id="CHEBI:29034"/>
        <dbReference type="ChEBI" id="CHEBI:132124"/>
        <dbReference type="EC" id="7.1.1.8"/>
    </reaction>
</comment>
<evidence type="ECO:0000256" key="7">
    <source>
        <dbReference type="ARBA" id="ARBA00022448"/>
    </source>
</evidence>
<dbReference type="Pfam" id="PF00355">
    <property type="entry name" value="Rieske"/>
    <property type="match status" value="1"/>
</dbReference>
<dbReference type="PRINTS" id="PR00162">
    <property type="entry name" value="RIESKE"/>
</dbReference>
<keyword evidence="8" id="KW-1003">Cell membrane</keyword>
<dbReference type="PANTHER" id="PTHR10134">
    <property type="entry name" value="CYTOCHROME B-C1 COMPLEX SUBUNIT RIESKE, MITOCHONDRIAL"/>
    <property type="match status" value="1"/>
</dbReference>
<evidence type="ECO:0000313" key="24">
    <source>
        <dbReference type="Proteomes" id="UP000233491"/>
    </source>
</evidence>
<comment type="cofactor">
    <cofactor evidence="20">
        <name>[2Fe-2S] cluster</name>
        <dbReference type="ChEBI" id="CHEBI:190135"/>
    </cofactor>
    <text evidence="20">Binds 1 [2Fe-2S] cluster per subunit.</text>
</comment>
<keyword evidence="10" id="KW-0001">2Fe-2S</keyword>
<proteinExistence type="inferred from homology"/>
<sequence>MAESDTPAEPTRRDFLLHAAGAFGVVGVAAAAWPFIDQMNPDASTRALASVEVDISGVQPGQAITVMWRGKPVVIRNRTEKEVEEGKAVKLEELKDPLARNANADASADASDANRAAAGKENILVMTKVCTHLGCIPLDESGEFGGWFCPCHGSVYDTSGRIRSGPAPENLPIPPYAFLTDTKIRIG</sequence>
<evidence type="ECO:0000256" key="18">
    <source>
        <dbReference type="ARBA" id="ARBA00023157"/>
    </source>
</evidence>